<evidence type="ECO:0000259" key="2">
    <source>
        <dbReference type="Pfam" id="PF21320"/>
    </source>
</evidence>
<dbReference type="Gene3D" id="1.10.10.10">
    <property type="entry name" value="Winged helix-like DNA-binding domain superfamily/Winged helix DNA-binding domain"/>
    <property type="match status" value="1"/>
</dbReference>
<dbReference type="InterPro" id="IPR048711">
    <property type="entry name" value="WHD_Rv2258c"/>
</dbReference>
<dbReference type="CDD" id="cd02440">
    <property type="entry name" value="AdoMet_MTases"/>
    <property type="match status" value="1"/>
</dbReference>
<gene>
    <name evidence="3" type="ORF">PFISCL1PPCAC_22199</name>
</gene>
<dbReference type="InterPro" id="IPR036390">
    <property type="entry name" value="WH_DNA-bd_sf"/>
</dbReference>
<dbReference type="PANTHER" id="PTHR45581:SF3">
    <property type="entry name" value="METHYLTRANSFERASE DOMAIN-CONTAINING PROTEIN"/>
    <property type="match status" value="1"/>
</dbReference>
<proteinExistence type="predicted"/>
<dbReference type="Gene3D" id="3.40.50.150">
    <property type="entry name" value="Vaccinia Virus protein VP39"/>
    <property type="match status" value="1"/>
</dbReference>
<feature type="domain" description="Methyltransferase" evidence="1">
    <location>
        <begin position="180"/>
        <end position="297"/>
    </location>
</feature>
<evidence type="ECO:0000313" key="3">
    <source>
        <dbReference type="EMBL" id="GMT30902.1"/>
    </source>
</evidence>
<dbReference type="EMBL" id="BTSY01000005">
    <property type="protein sequence ID" value="GMT30902.1"/>
    <property type="molecule type" value="Genomic_DNA"/>
</dbReference>
<sequence length="369" mass="40296">PGLNSCACRASTMSDIKQRLDLMVMGGMVTPTIALGKKLGLFEALGQVASAEKPADAKAIADKAGCKERYVREWLGVLACAQFVEVTPDEKFWLTDEAKHEFAGLNNLAVAEMAFLPAVVKTFNELSDAFKKEGRHGLEYSQFSDFYSVMDTVTTAMHDAHLISDYFPLIGMADKLAAGGLKVLDVGCGSGYHALKMAATYPGCEVHGADISEKAIGMANDSLAQQGQKNLTFHVQDAGKMPAEWSNSFDFITIFDACHDQMRPDLCLNEIYRMLKPGGVFAMLEIRGCSNIHADLQKHGPFASAFYAISMFHCLPVGSNRPDALCMGAMWGEKRAKALIEAAGFKKENVQVFEPAYFPINIVYLCKKN</sequence>
<dbReference type="Proteomes" id="UP001432322">
    <property type="component" value="Unassembled WGS sequence"/>
</dbReference>
<protein>
    <recommendedName>
        <fullName evidence="5">Methyltransferase domain-containing protein</fullName>
    </recommendedName>
</protein>
<dbReference type="Pfam" id="PF13847">
    <property type="entry name" value="Methyltransf_31"/>
    <property type="match status" value="1"/>
</dbReference>
<dbReference type="InterPro" id="IPR029063">
    <property type="entry name" value="SAM-dependent_MTases_sf"/>
</dbReference>
<name>A0AAV5WIR2_9BILA</name>
<dbReference type="AlphaFoldDB" id="A0AAV5WIR2"/>
<dbReference type="SUPFAM" id="SSF46785">
    <property type="entry name" value="Winged helix' DNA-binding domain"/>
    <property type="match status" value="1"/>
</dbReference>
<accession>A0AAV5WIR2</accession>
<dbReference type="InterPro" id="IPR036388">
    <property type="entry name" value="WH-like_DNA-bd_sf"/>
</dbReference>
<feature type="non-terminal residue" evidence="3">
    <location>
        <position position="1"/>
    </location>
</feature>
<evidence type="ECO:0000259" key="1">
    <source>
        <dbReference type="Pfam" id="PF13847"/>
    </source>
</evidence>
<feature type="domain" description="S-adenosylmethionine-dependent methyltransferase Rv2258c-like winged HTH" evidence="2">
    <location>
        <begin position="32"/>
        <end position="93"/>
    </location>
</feature>
<evidence type="ECO:0000313" key="4">
    <source>
        <dbReference type="Proteomes" id="UP001432322"/>
    </source>
</evidence>
<reference evidence="3" key="1">
    <citation type="submission" date="2023-10" db="EMBL/GenBank/DDBJ databases">
        <title>Genome assembly of Pristionchus species.</title>
        <authorList>
            <person name="Yoshida K."/>
            <person name="Sommer R.J."/>
        </authorList>
    </citation>
    <scope>NUCLEOTIDE SEQUENCE</scope>
    <source>
        <strain evidence="3">RS5133</strain>
    </source>
</reference>
<dbReference type="Pfam" id="PF21320">
    <property type="entry name" value="WHD_Rv2258c"/>
    <property type="match status" value="1"/>
</dbReference>
<dbReference type="PANTHER" id="PTHR45581">
    <property type="entry name" value="PROTEIN CBG10435"/>
    <property type="match status" value="1"/>
</dbReference>
<evidence type="ECO:0008006" key="5">
    <source>
        <dbReference type="Google" id="ProtNLM"/>
    </source>
</evidence>
<comment type="caution">
    <text evidence="3">The sequence shown here is derived from an EMBL/GenBank/DDBJ whole genome shotgun (WGS) entry which is preliminary data.</text>
</comment>
<keyword evidence="4" id="KW-1185">Reference proteome</keyword>
<organism evidence="3 4">
    <name type="scientific">Pristionchus fissidentatus</name>
    <dbReference type="NCBI Taxonomy" id="1538716"/>
    <lineage>
        <taxon>Eukaryota</taxon>
        <taxon>Metazoa</taxon>
        <taxon>Ecdysozoa</taxon>
        <taxon>Nematoda</taxon>
        <taxon>Chromadorea</taxon>
        <taxon>Rhabditida</taxon>
        <taxon>Rhabditina</taxon>
        <taxon>Diplogasteromorpha</taxon>
        <taxon>Diplogasteroidea</taxon>
        <taxon>Neodiplogasteridae</taxon>
        <taxon>Pristionchus</taxon>
    </lineage>
</organism>
<dbReference type="SUPFAM" id="SSF53335">
    <property type="entry name" value="S-adenosyl-L-methionine-dependent methyltransferases"/>
    <property type="match status" value="1"/>
</dbReference>
<dbReference type="InterPro" id="IPR025714">
    <property type="entry name" value="Methyltranfer_dom"/>
</dbReference>